<comment type="caution">
    <text evidence="1">The sequence shown here is derived from an EMBL/GenBank/DDBJ whole genome shotgun (WGS) entry which is preliminary data.</text>
</comment>
<dbReference type="InterPro" id="IPR015018">
    <property type="entry name" value="DUF1905"/>
</dbReference>
<name>A0ABV3P8J2_9ACTN</name>
<gene>
    <name evidence="1" type="ORF">AB1207_14480</name>
</gene>
<evidence type="ECO:0000313" key="1">
    <source>
        <dbReference type="EMBL" id="MEW9265959.1"/>
    </source>
</evidence>
<accession>A0ABV3P8J2</accession>
<reference evidence="1 2" key="1">
    <citation type="submission" date="2024-07" db="EMBL/GenBank/DDBJ databases">
        <authorList>
            <person name="Thanompreechachai J."/>
            <person name="Duangmal K."/>
        </authorList>
    </citation>
    <scope>NUCLEOTIDE SEQUENCE [LARGE SCALE GENOMIC DNA]</scope>
    <source>
        <strain evidence="1 2">KCTC 19886</strain>
    </source>
</reference>
<sequence>MPVFTTTLGLHGKTATGLEVPPEVLEELGGGRRPAVVVTLGGHTYRTTVGVMGGRALVPVSAQERAAAGVAAGDVLEVVLELDTAPSTVEVPDDLARALEDAGVRAAFDALSPSQRKAHVTSVEGAKAEATRARRVEKVVAGLAG</sequence>
<dbReference type="Proteomes" id="UP001555826">
    <property type="component" value="Unassembled WGS sequence"/>
</dbReference>
<dbReference type="RefSeq" id="WP_367639083.1">
    <property type="nucleotide sequence ID" value="NZ_JBFNQN010000009.1"/>
</dbReference>
<keyword evidence="2" id="KW-1185">Reference proteome</keyword>
<dbReference type="Pfam" id="PF13376">
    <property type="entry name" value="OmdA"/>
    <property type="match status" value="1"/>
</dbReference>
<dbReference type="SUPFAM" id="SSF141694">
    <property type="entry name" value="AF2212/PG0164-like"/>
    <property type="match status" value="1"/>
</dbReference>
<protein>
    <submittedName>
        <fullName evidence="1">YdeI/OmpD-associated family protein</fullName>
    </submittedName>
</protein>
<dbReference type="Gene3D" id="2.40.30.100">
    <property type="entry name" value="AF2212/PG0164-like"/>
    <property type="match status" value="1"/>
</dbReference>
<proteinExistence type="predicted"/>
<evidence type="ECO:0000313" key="2">
    <source>
        <dbReference type="Proteomes" id="UP001555826"/>
    </source>
</evidence>
<organism evidence="1 2">
    <name type="scientific">Kineococcus endophyticus</name>
    <dbReference type="NCBI Taxonomy" id="1181883"/>
    <lineage>
        <taxon>Bacteria</taxon>
        <taxon>Bacillati</taxon>
        <taxon>Actinomycetota</taxon>
        <taxon>Actinomycetes</taxon>
        <taxon>Kineosporiales</taxon>
        <taxon>Kineosporiaceae</taxon>
        <taxon>Kineococcus</taxon>
    </lineage>
</organism>
<dbReference type="EMBL" id="JBFNQN010000009">
    <property type="protein sequence ID" value="MEW9265959.1"/>
    <property type="molecule type" value="Genomic_DNA"/>
</dbReference>
<dbReference type="InterPro" id="IPR037079">
    <property type="entry name" value="AF2212/PG0164-like_sf"/>
</dbReference>
<dbReference type="Pfam" id="PF08922">
    <property type="entry name" value="DUF1905"/>
    <property type="match status" value="1"/>
</dbReference>